<keyword evidence="2" id="KW-1185">Reference proteome</keyword>
<name>A0A2N5E656_9GAMM</name>
<dbReference type="EMBL" id="PJZF01000008">
    <property type="protein sequence ID" value="PLR36804.1"/>
    <property type="molecule type" value="Genomic_DNA"/>
</dbReference>
<protein>
    <submittedName>
        <fullName evidence="1">Uncharacterized protein</fullName>
    </submittedName>
</protein>
<dbReference type="RefSeq" id="WP_101816261.1">
    <property type="nucleotide sequence ID" value="NZ_PJZF01000008.1"/>
</dbReference>
<reference evidence="1 2" key="1">
    <citation type="submission" date="2017-12" db="EMBL/GenBank/DDBJ databases">
        <title>Characterization of six clinical isolates of Enterochimera gen. nov., a novel genus of the Yersiniaciae family and the three species Enterochimera arupensis sp. nov., Enterochimera coloradensis sp. nov, and Enterochimera californica sp. nov.</title>
        <authorList>
            <person name="Rossi A."/>
            <person name="Fisher M."/>
        </authorList>
    </citation>
    <scope>NUCLEOTIDE SEQUENCE [LARGE SCALE GENOMIC DNA]</scope>
    <source>
        <strain evidence="2">2015-Iso6</strain>
    </source>
</reference>
<dbReference type="OrthoDB" id="6434310at2"/>
<dbReference type="Proteomes" id="UP000234240">
    <property type="component" value="Unassembled WGS sequence"/>
</dbReference>
<accession>A0A2N5E656</accession>
<sequence length="143" mass="15708">MQNNIIISRLHAALTGVLLLLVAGYACYQCYVNRAPEDALYAQRRITESTFLYVTKYQSGGATVSEVYRYYLDGALPGDPMPHLKERTPFLVTDVGEAKISGYGNHISVTLSGRVYAFTNSDLFYTDGVAVMPVISLTANGVR</sequence>
<gene>
    <name evidence="1" type="ORF">CYR55_11415</name>
</gene>
<evidence type="ECO:0000313" key="2">
    <source>
        <dbReference type="Proteomes" id="UP000234240"/>
    </source>
</evidence>
<proteinExistence type="predicted"/>
<organism evidence="1 2">
    <name type="scientific">Chimaeribacter californicus</name>
    <dbReference type="NCBI Taxonomy" id="2060067"/>
    <lineage>
        <taxon>Bacteria</taxon>
        <taxon>Pseudomonadati</taxon>
        <taxon>Pseudomonadota</taxon>
        <taxon>Gammaproteobacteria</taxon>
        <taxon>Enterobacterales</taxon>
        <taxon>Yersiniaceae</taxon>
        <taxon>Chimaeribacter</taxon>
    </lineage>
</organism>
<dbReference type="AlphaFoldDB" id="A0A2N5E656"/>
<comment type="caution">
    <text evidence="1">The sequence shown here is derived from an EMBL/GenBank/DDBJ whole genome shotgun (WGS) entry which is preliminary data.</text>
</comment>
<evidence type="ECO:0000313" key="1">
    <source>
        <dbReference type="EMBL" id="PLR36804.1"/>
    </source>
</evidence>